<sequence length="439" mass="49879">MQNDFMNVDLEHVDLSEYNSIKISFSKEEKENIKKSLRKKIIKRKSKLKRSGLGAIAASVVIATVLFYNGSSVVAKVLPVFDKIYVGLGFKPEYLPSSAYIGKTHEENGVKVTLENIVVTKHVIKVALKTEYGDKWSKSKKPLVFFGYKINDKVLKTGSFGGSRSIDENTELKVLNFPETDKEYPSKLNFKIEATSDAFNKPLVWDIKGDFSKNFKEDIEKQVTMSKNIGINIKHIEANPFGAIISSNKWMDGFYLKIDNKIYPIFGGGSGKNDNFYTFVENINYNTIKDCNNISVVKHTKKEIKDDIFKNMTKEENIAYCDKLEKELDDVPKEEKKGVIYTKKITFINGKKAEIYNVERKNGKLHVYIKGDDKKQVFSMLSHLYTSTGIGVQSIEDTGDGYCIEFDDISKDKVTIKMEIGILDCDGEYSEEESKLTLK</sequence>
<proteinExistence type="predicted"/>
<dbReference type="EMBL" id="CP020953">
    <property type="protein sequence ID" value="AWI07827.1"/>
    <property type="molecule type" value="Genomic_DNA"/>
</dbReference>
<protein>
    <recommendedName>
        <fullName evidence="2">DUF4179 domain-containing protein</fullName>
    </recommendedName>
</protein>
<evidence type="ECO:0000256" key="1">
    <source>
        <dbReference type="SAM" id="Phobius"/>
    </source>
</evidence>
<dbReference type="Pfam" id="PF13786">
    <property type="entry name" value="DUF4179"/>
    <property type="match status" value="1"/>
</dbReference>
<evidence type="ECO:0000313" key="4">
    <source>
        <dbReference type="Proteomes" id="UP000244910"/>
    </source>
</evidence>
<feature type="domain" description="DUF4179" evidence="2">
    <location>
        <begin position="47"/>
        <end position="119"/>
    </location>
</feature>
<dbReference type="InterPro" id="IPR025436">
    <property type="entry name" value="DUF4179"/>
</dbReference>
<feature type="transmembrane region" description="Helical" evidence="1">
    <location>
        <begin position="48"/>
        <end position="68"/>
    </location>
</feature>
<keyword evidence="1" id="KW-0472">Membrane</keyword>
<dbReference type="Proteomes" id="UP000244910">
    <property type="component" value="Chromosome"/>
</dbReference>
<keyword evidence="4" id="KW-1185">Reference proteome</keyword>
<keyword evidence="1" id="KW-1133">Transmembrane helix</keyword>
<reference evidence="4" key="1">
    <citation type="submission" date="2017-04" db="EMBL/GenBank/DDBJ databases">
        <authorList>
            <person name="Song Y."/>
            <person name="Cho B.-K."/>
        </authorList>
    </citation>
    <scope>NUCLEOTIDE SEQUENCE [LARGE SCALE GENOMIC DNA]</scope>
    <source>
        <strain evidence="4">SL1</strain>
    </source>
</reference>
<dbReference type="AlphaFoldDB" id="A0A2U8DYH0"/>
<dbReference type="KEGG" id="cdrk:B9W14_19855"/>
<dbReference type="Gene3D" id="2.60.40.1630">
    <property type="entry name" value="bacillus anthracis domain"/>
    <property type="match status" value="1"/>
</dbReference>
<evidence type="ECO:0000259" key="2">
    <source>
        <dbReference type="Pfam" id="PF13786"/>
    </source>
</evidence>
<organism evidence="3 4">
    <name type="scientific">Clostridium drakei</name>
    <dbReference type="NCBI Taxonomy" id="332101"/>
    <lineage>
        <taxon>Bacteria</taxon>
        <taxon>Bacillati</taxon>
        <taxon>Bacillota</taxon>
        <taxon>Clostridia</taxon>
        <taxon>Eubacteriales</taxon>
        <taxon>Clostridiaceae</taxon>
        <taxon>Clostridium</taxon>
    </lineage>
</organism>
<gene>
    <name evidence="3" type="ORF">B9W14_19855</name>
</gene>
<keyword evidence="1" id="KW-0812">Transmembrane</keyword>
<dbReference type="OrthoDB" id="1923139at2"/>
<accession>A0A2U8DYH0</accession>
<evidence type="ECO:0000313" key="3">
    <source>
        <dbReference type="EMBL" id="AWI07827.1"/>
    </source>
</evidence>
<name>A0A2U8DYH0_9CLOT</name>